<evidence type="ECO:0000313" key="3">
    <source>
        <dbReference type="Proteomes" id="UP001054945"/>
    </source>
</evidence>
<sequence length="132" mass="15054">MQELQILFTFFPHNPDEAQKTLLRLNVRAIFDCKRCQRSDKLVSDEAQRKRCSWEPQKETGGNSGWEERRRSSGRKLPLAEFTKECVTTPVGSKQDCKTNLSKEDGPSVSMCSEELAVNTVPCSNEYGEYTD</sequence>
<dbReference type="EMBL" id="BPLR01014315">
    <property type="protein sequence ID" value="GIY68044.1"/>
    <property type="molecule type" value="Genomic_DNA"/>
</dbReference>
<dbReference type="AlphaFoldDB" id="A0AAV4VEH8"/>
<reference evidence="2 3" key="1">
    <citation type="submission" date="2021-06" db="EMBL/GenBank/DDBJ databases">
        <title>Caerostris extrusa draft genome.</title>
        <authorList>
            <person name="Kono N."/>
            <person name="Arakawa K."/>
        </authorList>
    </citation>
    <scope>NUCLEOTIDE SEQUENCE [LARGE SCALE GENOMIC DNA]</scope>
</reference>
<evidence type="ECO:0000313" key="2">
    <source>
        <dbReference type="EMBL" id="GIY68044.1"/>
    </source>
</evidence>
<gene>
    <name evidence="2" type="ORF">CEXT_202951</name>
</gene>
<evidence type="ECO:0000256" key="1">
    <source>
        <dbReference type="SAM" id="MobiDB-lite"/>
    </source>
</evidence>
<name>A0AAV4VEH8_CAEEX</name>
<accession>A0AAV4VEH8</accession>
<protein>
    <submittedName>
        <fullName evidence="2">Uncharacterized protein</fullName>
    </submittedName>
</protein>
<proteinExistence type="predicted"/>
<feature type="region of interest" description="Disordered" evidence="1">
    <location>
        <begin position="50"/>
        <end position="76"/>
    </location>
</feature>
<dbReference type="Proteomes" id="UP001054945">
    <property type="component" value="Unassembled WGS sequence"/>
</dbReference>
<organism evidence="2 3">
    <name type="scientific">Caerostris extrusa</name>
    <name type="common">Bark spider</name>
    <name type="synonym">Caerostris bankana</name>
    <dbReference type="NCBI Taxonomy" id="172846"/>
    <lineage>
        <taxon>Eukaryota</taxon>
        <taxon>Metazoa</taxon>
        <taxon>Ecdysozoa</taxon>
        <taxon>Arthropoda</taxon>
        <taxon>Chelicerata</taxon>
        <taxon>Arachnida</taxon>
        <taxon>Araneae</taxon>
        <taxon>Araneomorphae</taxon>
        <taxon>Entelegynae</taxon>
        <taxon>Araneoidea</taxon>
        <taxon>Araneidae</taxon>
        <taxon>Caerostris</taxon>
    </lineage>
</organism>
<comment type="caution">
    <text evidence="2">The sequence shown here is derived from an EMBL/GenBank/DDBJ whole genome shotgun (WGS) entry which is preliminary data.</text>
</comment>
<keyword evidence="3" id="KW-1185">Reference proteome</keyword>
<feature type="non-terminal residue" evidence="2">
    <location>
        <position position="132"/>
    </location>
</feature>